<evidence type="ECO:0000313" key="2">
    <source>
        <dbReference type="EMBL" id="KAJ8871591.1"/>
    </source>
</evidence>
<dbReference type="Proteomes" id="UP001159363">
    <property type="component" value="Chromosome 11"/>
</dbReference>
<name>A0ABQ9GHU7_9NEOP</name>
<dbReference type="EMBL" id="JARBHB010000012">
    <property type="protein sequence ID" value="KAJ8871591.1"/>
    <property type="molecule type" value="Genomic_DNA"/>
</dbReference>
<reference evidence="2 3" key="1">
    <citation type="submission" date="2023-02" db="EMBL/GenBank/DDBJ databases">
        <title>LHISI_Scaffold_Assembly.</title>
        <authorList>
            <person name="Stuart O.P."/>
            <person name="Cleave R."/>
            <person name="Magrath M.J.L."/>
            <person name="Mikheyev A.S."/>
        </authorList>
    </citation>
    <scope>NUCLEOTIDE SEQUENCE [LARGE SCALE GENOMIC DNA]</scope>
    <source>
        <strain evidence="2">Daus_M_001</strain>
        <tissue evidence="2">Leg muscle</tissue>
    </source>
</reference>
<proteinExistence type="predicted"/>
<feature type="compositionally biased region" description="Basic and acidic residues" evidence="1">
    <location>
        <begin position="388"/>
        <end position="402"/>
    </location>
</feature>
<keyword evidence="3" id="KW-1185">Reference proteome</keyword>
<gene>
    <name evidence="2" type="ORF">PR048_027917</name>
</gene>
<evidence type="ECO:0000256" key="1">
    <source>
        <dbReference type="SAM" id="MobiDB-lite"/>
    </source>
</evidence>
<organism evidence="2 3">
    <name type="scientific">Dryococelus australis</name>
    <dbReference type="NCBI Taxonomy" id="614101"/>
    <lineage>
        <taxon>Eukaryota</taxon>
        <taxon>Metazoa</taxon>
        <taxon>Ecdysozoa</taxon>
        <taxon>Arthropoda</taxon>
        <taxon>Hexapoda</taxon>
        <taxon>Insecta</taxon>
        <taxon>Pterygota</taxon>
        <taxon>Neoptera</taxon>
        <taxon>Polyneoptera</taxon>
        <taxon>Phasmatodea</taxon>
        <taxon>Verophasmatodea</taxon>
        <taxon>Anareolatae</taxon>
        <taxon>Phasmatidae</taxon>
        <taxon>Eurycanthinae</taxon>
        <taxon>Dryococelus</taxon>
    </lineage>
</organism>
<sequence length="892" mass="99762">MLSIPEPVLYPAPSLMLGRVLDWNACLLYREVVRFQKEESDIAWPEVSVEQGDPEKTCRPAASPGTIPMCENPEETASKIEHGSRWWEELPPGTLLCTGKCWLSVKRIFKTRFDGRCRIGLLPIAVPSLPRRRRAFWYSFIVDLQLLKNRTFTYRTLNSFDHGVKCKERVPDSRQPSATNWVGVRAITFSNRADSELNKCRSSASWASNVEIVCKETGPCFPLALATTSAARCLQGPGFSRELGAVVSELRPSYKGRAVGQWCARGRRRRPRRERKLGLAVLGTLSFVLRGYVYLDALGRLDVYLTFPAPLHSIKWDFGYFFSPISHLEAFACWGCGGVVVRLLHSHPGEPGSIPGGLLLRFSHMVSFPAVLPGFPRVTRRPAAKPCRAPEARRAEVQRGERSCSAASGNWSPGGAGGSGRIRARAARPRPPSSVVRVGSFERFVNHSPAHLYSRPGERRWPVRALPGKKFYKRLDVPSGHKEVLQRRWEIQDAHDYHSVDSHPSKWPRPTLLNYGNRKNARLTGRYGRRHRIPRQTFDECVSVKACQHSAVPVDVDVARRQLTTFALETDDITYLYRPTRSSDLSPIQRVRDEFGHRTVRFTMPSETIQEPRVALMQRCNFIIPKSARQSSILRGSQLYCTLRCRGDVVVRLLASHVGEPGSIPGGFAPEFSHVGTVPDDAAGWRVFSGISLHFGAAAFLTSLHPHRLPRLHSLIVANSRSHQLCDERREDFPCKISVRKYLTTNARKPLLRARNPCEDGSRPNFSTHSIFRPPAANVAGVCSQTARFRFAADRVGLKRPTGDVALPSQCQDTRRVSHVRVANSWIEKIPQISPAPPPPPRMRNFPPILATKLGGKNFELATLSHVRGGGRSGSAILVSGDVTGLHLKQRR</sequence>
<accession>A0ABQ9GHU7</accession>
<feature type="region of interest" description="Disordered" evidence="1">
    <location>
        <begin position="386"/>
        <end position="433"/>
    </location>
</feature>
<protein>
    <submittedName>
        <fullName evidence="2">Uncharacterized protein</fullName>
    </submittedName>
</protein>
<comment type="caution">
    <text evidence="2">The sequence shown here is derived from an EMBL/GenBank/DDBJ whole genome shotgun (WGS) entry which is preliminary data.</text>
</comment>
<evidence type="ECO:0000313" key="3">
    <source>
        <dbReference type="Proteomes" id="UP001159363"/>
    </source>
</evidence>